<dbReference type="EMBL" id="VOAH01000004">
    <property type="protein sequence ID" value="TVP41200.1"/>
    <property type="molecule type" value="Genomic_DNA"/>
</dbReference>
<feature type="transmembrane region" description="Helical" evidence="6">
    <location>
        <begin position="371"/>
        <end position="391"/>
    </location>
</feature>
<dbReference type="GO" id="GO:0005886">
    <property type="term" value="C:plasma membrane"/>
    <property type="evidence" value="ECO:0007669"/>
    <property type="project" value="UniProtKB-SubCell"/>
</dbReference>
<feature type="domain" description="Glycosyltransferase 2-like" evidence="7">
    <location>
        <begin position="66"/>
        <end position="237"/>
    </location>
</feature>
<feature type="transmembrane region" description="Helical" evidence="6">
    <location>
        <begin position="20"/>
        <end position="42"/>
    </location>
</feature>
<evidence type="ECO:0000256" key="1">
    <source>
        <dbReference type="ARBA" id="ARBA00004236"/>
    </source>
</evidence>
<evidence type="ECO:0000313" key="8">
    <source>
        <dbReference type="EMBL" id="TVP41200.1"/>
    </source>
</evidence>
<evidence type="ECO:0000256" key="6">
    <source>
        <dbReference type="SAM" id="Phobius"/>
    </source>
</evidence>
<gene>
    <name evidence="8" type="ORF">NARC_40163</name>
</gene>
<dbReference type="SUPFAM" id="SSF53448">
    <property type="entry name" value="Nucleotide-diphospho-sugar transferases"/>
    <property type="match status" value="1"/>
</dbReference>
<dbReference type="PANTHER" id="PTHR43646">
    <property type="entry name" value="GLYCOSYLTRANSFERASE"/>
    <property type="match status" value="1"/>
</dbReference>
<dbReference type="Proteomes" id="UP000315289">
    <property type="component" value="Unassembled WGS sequence"/>
</dbReference>
<keyword evidence="3" id="KW-0328">Glycosyltransferase</keyword>
<comment type="subcellular location">
    <subcellularLocation>
        <location evidence="1">Cell membrane</location>
    </subcellularLocation>
</comment>
<dbReference type="InterPro" id="IPR001173">
    <property type="entry name" value="Glyco_trans_2-like"/>
</dbReference>
<evidence type="ECO:0000259" key="7">
    <source>
        <dbReference type="Pfam" id="PF00535"/>
    </source>
</evidence>
<feature type="transmembrane region" description="Helical" evidence="6">
    <location>
        <begin position="304"/>
        <end position="329"/>
    </location>
</feature>
<keyword evidence="5 6" id="KW-0472">Membrane</keyword>
<feature type="transmembrane region" description="Helical" evidence="6">
    <location>
        <begin position="341"/>
        <end position="359"/>
    </location>
</feature>
<reference evidence="8 9" key="1">
    <citation type="journal article" date="2019" name="Front. Microbiol.">
        <title>Ammonia Oxidation by the Arctic Terrestrial Thaumarchaeote Candidatus Nitrosocosmicus arcticus Is Stimulated by Increasing Temperatures.</title>
        <authorList>
            <person name="Alves R.J.E."/>
            <person name="Kerou M."/>
            <person name="Zappe A."/>
            <person name="Bittner R."/>
            <person name="Abby S.S."/>
            <person name="Schmidt H.A."/>
            <person name="Pfeifer K."/>
            <person name="Schleper C."/>
        </authorList>
    </citation>
    <scope>NUCLEOTIDE SEQUENCE [LARGE SCALE GENOMIC DNA]</scope>
    <source>
        <strain evidence="8 9">Kfb</strain>
    </source>
</reference>
<keyword evidence="9" id="KW-1185">Reference proteome</keyword>
<sequence length="414" mass="47654">MLYLYGKMKVDSMVEISILINILLSVIMLGSFGIWIYLFLVLRRSFDLSPKIYSDDSLDVEKEIISVIIPARNEEKYIQQCIQSLLDQNMKNYELLLIDDNSTDSTLGLMENFSQDPRVRIFKAGEKPSGWVGKNWPCYIGYQNSKGKYLLFTDADTIHSNRSVRDSLGTLIKQKLDVLTAVPKLKYPNLIVKMVLPVLSVFMFSRYSPMRVNDPNISIGYLFGSFFVITRECYERVGTHAAVKSEIVEDGALGKKLKEEGHKLKMFRGENLLEAYWARDFNTLWNSLKRLIIPLYFTDRLNSILMTIGIFFLMAFPFLSLTYCLVAYYDFTAVTDISSNILILFSILSVLSIYATNFYQLKKAKTHKAIYFLGTPIGCFVVSLSFVWSILTSEKNAKIKWRDREYNYSKGINC</sequence>
<dbReference type="Pfam" id="PF00535">
    <property type="entry name" value="Glycos_transf_2"/>
    <property type="match status" value="1"/>
</dbReference>
<evidence type="ECO:0000256" key="4">
    <source>
        <dbReference type="ARBA" id="ARBA00022679"/>
    </source>
</evidence>
<proteinExistence type="predicted"/>
<dbReference type="CDD" id="cd00761">
    <property type="entry name" value="Glyco_tranf_GTA_type"/>
    <property type="match status" value="1"/>
</dbReference>
<dbReference type="InterPro" id="IPR029044">
    <property type="entry name" value="Nucleotide-diphossugar_trans"/>
</dbReference>
<dbReference type="Gene3D" id="3.90.550.10">
    <property type="entry name" value="Spore Coat Polysaccharide Biosynthesis Protein SpsA, Chain A"/>
    <property type="match status" value="1"/>
</dbReference>
<keyword evidence="2" id="KW-1003">Cell membrane</keyword>
<organism evidence="8 9">
    <name type="scientific">Candidatus Nitrosocosmicus arcticus</name>
    <dbReference type="NCBI Taxonomy" id="2035267"/>
    <lineage>
        <taxon>Archaea</taxon>
        <taxon>Nitrososphaerota</taxon>
        <taxon>Nitrososphaeria</taxon>
        <taxon>Nitrososphaerales</taxon>
        <taxon>Nitrososphaeraceae</taxon>
        <taxon>Candidatus Nitrosocosmicus</taxon>
    </lineage>
</organism>
<keyword evidence="6" id="KW-1133">Transmembrane helix</keyword>
<evidence type="ECO:0000256" key="2">
    <source>
        <dbReference type="ARBA" id="ARBA00022475"/>
    </source>
</evidence>
<accession>A0A557SX67</accession>
<keyword evidence="4 8" id="KW-0808">Transferase</keyword>
<evidence type="ECO:0000313" key="9">
    <source>
        <dbReference type="Proteomes" id="UP000315289"/>
    </source>
</evidence>
<dbReference type="AlphaFoldDB" id="A0A557SX67"/>
<comment type="caution">
    <text evidence="8">The sequence shown here is derived from an EMBL/GenBank/DDBJ whole genome shotgun (WGS) entry which is preliminary data.</text>
</comment>
<keyword evidence="6" id="KW-0812">Transmembrane</keyword>
<name>A0A557SX67_9ARCH</name>
<dbReference type="GO" id="GO:0016757">
    <property type="term" value="F:glycosyltransferase activity"/>
    <property type="evidence" value="ECO:0007669"/>
    <property type="project" value="UniProtKB-KW"/>
</dbReference>
<protein>
    <submittedName>
        <fullName evidence="8">Putative glycosyltransferase family 2</fullName>
    </submittedName>
</protein>
<evidence type="ECO:0000256" key="3">
    <source>
        <dbReference type="ARBA" id="ARBA00022676"/>
    </source>
</evidence>
<dbReference type="PANTHER" id="PTHR43646:SF2">
    <property type="entry name" value="GLYCOSYLTRANSFERASE 2-LIKE DOMAIN-CONTAINING PROTEIN"/>
    <property type="match status" value="1"/>
</dbReference>
<evidence type="ECO:0000256" key="5">
    <source>
        <dbReference type="ARBA" id="ARBA00023136"/>
    </source>
</evidence>